<sequence>MKKIIQELKKNLSECDILLRMLEKESKCITINIKLANALYDAKVDK</sequence>
<organism evidence="1 2">
    <name type="scientific">Vairimorpha ceranae</name>
    <dbReference type="NCBI Taxonomy" id="40302"/>
    <lineage>
        <taxon>Eukaryota</taxon>
        <taxon>Fungi</taxon>
        <taxon>Fungi incertae sedis</taxon>
        <taxon>Microsporidia</taxon>
        <taxon>Nosematidae</taxon>
        <taxon>Vairimorpha</taxon>
    </lineage>
</organism>
<name>A0A0F9WP39_9MICR</name>
<evidence type="ECO:0000313" key="1">
    <source>
        <dbReference type="EMBL" id="KKO74758.1"/>
    </source>
</evidence>
<gene>
    <name evidence="1" type="ORF">AAJ76_4700025661</name>
</gene>
<accession>A0A0F9WP39</accession>
<proteinExistence type="predicted"/>
<dbReference type="GeneID" id="36320676"/>
<dbReference type="RefSeq" id="XP_024330500.1">
    <property type="nucleotide sequence ID" value="XM_024475729.1"/>
</dbReference>
<evidence type="ECO:0000313" key="2">
    <source>
        <dbReference type="Proteomes" id="UP000034350"/>
    </source>
</evidence>
<protein>
    <submittedName>
        <fullName evidence="1">Uncharacterized protein</fullName>
    </submittedName>
</protein>
<keyword evidence="2" id="KW-1185">Reference proteome</keyword>
<dbReference type="Proteomes" id="UP000034350">
    <property type="component" value="Unassembled WGS sequence"/>
</dbReference>
<reference evidence="1 2" key="1">
    <citation type="journal article" date="2015" name="Environ. Microbiol.">
        <title>Genome analyses suggest the presence of polyploidy and recent human-driven expansions in eight global populations of the honeybee pathogen Nosema ceranae.</title>
        <authorList>
            <person name="Pelin A."/>
            <person name="Selman M."/>
            <person name="Aris-Brosou S."/>
            <person name="Farinelli L."/>
            <person name="Corradi N."/>
        </authorList>
    </citation>
    <scope>NUCLEOTIDE SEQUENCE [LARGE SCALE GENOMIC DNA]</scope>
    <source>
        <strain evidence="1 2">PA08 1199</strain>
    </source>
</reference>
<dbReference type="EMBL" id="JPQZ01000047">
    <property type="protein sequence ID" value="KKO74758.1"/>
    <property type="molecule type" value="Genomic_DNA"/>
</dbReference>
<dbReference type="VEuPathDB" id="MicrosporidiaDB:AAJ76_4700025661"/>
<dbReference type="AlphaFoldDB" id="A0A0F9WP39"/>
<comment type="caution">
    <text evidence="1">The sequence shown here is derived from an EMBL/GenBank/DDBJ whole genome shotgun (WGS) entry which is preliminary data.</text>
</comment>